<gene>
    <name evidence="1" type="ORF">llap_18083</name>
</gene>
<reference evidence="2" key="1">
    <citation type="submission" date="2017-11" db="EMBL/GenBank/DDBJ databases">
        <authorList>
            <person name="Lima N.C."/>
            <person name="Parody-Merino A.M."/>
            <person name="Battley P.F."/>
            <person name="Fidler A.E."/>
            <person name="Prosdocimi F."/>
        </authorList>
    </citation>
    <scope>NUCLEOTIDE SEQUENCE [LARGE SCALE GENOMIC DNA]</scope>
</reference>
<reference evidence="2" key="2">
    <citation type="submission" date="2017-12" db="EMBL/GenBank/DDBJ databases">
        <title>Genome sequence of the Bar-tailed Godwit (Limosa lapponica baueri).</title>
        <authorList>
            <person name="Lima N.C.B."/>
            <person name="Parody-Merino A.M."/>
            <person name="Battley P.F."/>
            <person name="Fidler A.E."/>
            <person name="Prosdocimi F."/>
        </authorList>
    </citation>
    <scope>NUCLEOTIDE SEQUENCE [LARGE SCALE GENOMIC DNA]</scope>
</reference>
<proteinExistence type="predicted"/>
<keyword evidence="2" id="KW-1185">Reference proteome</keyword>
<dbReference type="EMBL" id="KZ512527">
    <property type="protein sequence ID" value="PKU31614.1"/>
    <property type="molecule type" value="Genomic_DNA"/>
</dbReference>
<sequence length="82" mass="9776">MVIPITITHKQEYPRGRNRLVLFHLQNMTSIPKSSQKQIPKRLNRTRKIVKTKHRVQKEISRLSRMDTCEKLFNSILAVKYC</sequence>
<name>A0A2I0TCR5_LIMLA</name>
<evidence type="ECO:0000313" key="1">
    <source>
        <dbReference type="EMBL" id="PKU31614.1"/>
    </source>
</evidence>
<organism evidence="1 2">
    <name type="scientific">Limosa lapponica baueri</name>
    <dbReference type="NCBI Taxonomy" id="1758121"/>
    <lineage>
        <taxon>Eukaryota</taxon>
        <taxon>Metazoa</taxon>
        <taxon>Chordata</taxon>
        <taxon>Craniata</taxon>
        <taxon>Vertebrata</taxon>
        <taxon>Euteleostomi</taxon>
        <taxon>Archelosauria</taxon>
        <taxon>Archosauria</taxon>
        <taxon>Dinosauria</taxon>
        <taxon>Saurischia</taxon>
        <taxon>Theropoda</taxon>
        <taxon>Coelurosauria</taxon>
        <taxon>Aves</taxon>
        <taxon>Neognathae</taxon>
        <taxon>Neoaves</taxon>
        <taxon>Charadriiformes</taxon>
        <taxon>Scolopacidae</taxon>
        <taxon>Limosa</taxon>
    </lineage>
</organism>
<dbReference type="Proteomes" id="UP000233556">
    <property type="component" value="Unassembled WGS sequence"/>
</dbReference>
<evidence type="ECO:0000313" key="2">
    <source>
        <dbReference type="Proteomes" id="UP000233556"/>
    </source>
</evidence>
<dbReference type="AlphaFoldDB" id="A0A2I0TCR5"/>
<accession>A0A2I0TCR5</accession>
<protein>
    <submittedName>
        <fullName evidence="1">Uncharacterized protein</fullName>
    </submittedName>
</protein>